<feature type="compositionally biased region" description="Basic and acidic residues" evidence="2">
    <location>
        <begin position="650"/>
        <end position="662"/>
    </location>
</feature>
<dbReference type="Proteomes" id="UP000765509">
    <property type="component" value="Unassembled WGS sequence"/>
</dbReference>
<dbReference type="EMBL" id="AVOT02004293">
    <property type="protein sequence ID" value="MBW0475957.1"/>
    <property type="molecule type" value="Genomic_DNA"/>
</dbReference>
<dbReference type="AlphaFoldDB" id="A0A9Q3C2J3"/>
<protein>
    <recommendedName>
        <fullName evidence="3">SMODS and SLOG-associating 2TM effector domain-containing protein</fullName>
    </recommendedName>
</protein>
<evidence type="ECO:0000313" key="4">
    <source>
        <dbReference type="EMBL" id="MBW0475957.1"/>
    </source>
</evidence>
<comment type="similarity">
    <text evidence="1">Belongs to the class IV-like SAM-binding methyltransferase superfamily.</text>
</comment>
<dbReference type="SUPFAM" id="SSF75217">
    <property type="entry name" value="alpha/beta knot"/>
    <property type="match status" value="1"/>
</dbReference>
<feature type="compositionally biased region" description="Polar residues" evidence="2">
    <location>
        <begin position="670"/>
        <end position="696"/>
    </location>
</feature>
<dbReference type="OrthoDB" id="361029at2759"/>
<gene>
    <name evidence="4" type="ORF">O181_015672</name>
</gene>
<dbReference type="Pfam" id="PF02598">
    <property type="entry name" value="Methyltrn_RNA_3"/>
    <property type="match status" value="1"/>
</dbReference>
<organism evidence="4 5">
    <name type="scientific">Austropuccinia psidii MF-1</name>
    <dbReference type="NCBI Taxonomy" id="1389203"/>
    <lineage>
        <taxon>Eukaryota</taxon>
        <taxon>Fungi</taxon>
        <taxon>Dikarya</taxon>
        <taxon>Basidiomycota</taxon>
        <taxon>Pucciniomycotina</taxon>
        <taxon>Pucciniomycetes</taxon>
        <taxon>Pucciniales</taxon>
        <taxon>Sphaerophragmiaceae</taxon>
        <taxon>Austropuccinia</taxon>
    </lineage>
</organism>
<dbReference type="Gene3D" id="3.40.1280.10">
    <property type="match status" value="2"/>
</dbReference>
<feature type="domain" description="SMODS and SLOG-associating 2TM effector" evidence="3">
    <location>
        <begin position="539"/>
        <end position="650"/>
    </location>
</feature>
<name>A0A9Q3C2J3_9BASI</name>
<comment type="caution">
    <text evidence="4">The sequence shown here is derived from an EMBL/GenBank/DDBJ whole genome shotgun (WGS) entry which is preliminary data.</text>
</comment>
<dbReference type="PANTHER" id="PTHR12150">
    <property type="entry name" value="CLASS IV SAM-BINDING METHYLTRANSFERASE-RELATED"/>
    <property type="match status" value="1"/>
</dbReference>
<dbReference type="InterPro" id="IPR041622">
    <property type="entry name" value="SLATT_fungi"/>
</dbReference>
<dbReference type="CDD" id="cd18086">
    <property type="entry name" value="HsC9orf114-like"/>
    <property type="match status" value="1"/>
</dbReference>
<evidence type="ECO:0000259" key="3">
    <source>
        <dbReference type="Pfam" id="PF18142"/>
    </source>
</evidence>
<evidence type="ECO:0000256" key="2">
    <source>
        <dbReference type="SAM" id="MobiDB-lite"/>
    </source>
</evidence>
<keyword evidence="5" id="KW-1185">Reference proteome</keyword>
<dbReference type="InterPro" id="IPR029028">
    <property type="entry name" value="Alpha/beta_knot_MTases"/>
</dbReference>
<feature type="region of interest" description="Disordered" evidence="2">
    <location>
        <begin position="650"/>
        <end position="696"/>
    </location>
</feature>
<evidence type="ECO:0000256" key="1">
    <source>
        <dbReference type="ARBA" id="ARBA00009841"/>
    </source>
</evidence>
<dbReference type="Pfam" id="PF18142">
    <property type="entry name" value="SLATT_fungal"/>
    <property type="match status" value="1"/>
</dbReference>
<dbReference type="InterPro" id="IPR029026">
    <property type="entry name" value="tRNA_m1G_MTases_N"/>
</dbReference>
<sequence length="714" mass="79559">MTLPIRKQRRAVGSFTLIGQRRRKSSGKCKAAFKEVVRQSTASLLFQASNSDSSVDDGLPGLDPRPSHVASSMPIPSDSPSNPECSKGPNLGTADPTSEFAKLHKPHKPSANVTCGQGRRHTVSIALPGSIVNNAQTWELKTALVGQIARACAIFSVDEIVIFEETLPEAESTNTTGSTVYGRGKYRPTIDILNDGAEDESFDPCHFVARILEYLECPQYLRKSLFPLHPDLRLAGLLPPLDLPHHFRREHNTPWREGCILPLDKVQNYLIGDHRQKRRAMQGKKTDYKTVWADVGLEEPVEVTLEEGISVPEWTRVTVQMPTHKTKTARLVSPRLPAEDSGVYWGYSVRLATSISKVFTETPYRHDGGYDLTIGTSERGQNVDDVIDQIGDFKHLLLALGGLSGLELCIAADSALQPRLTAEDASLLFDYWLNTLPCQGSRTIRTEEALLLDTWMTTPISRSPESFNNRTLNSVEVQSVADSRTSFEDSNLLNHDVASERPHWPRNRELGWLMPYGLKYPPPVLPKSLRGLQADLDSAWMELERQHVRANRINLLTSILALIITSSGGVTAAMANSTRGRLWATTLGTLTTVAGTVMGGIRAMGQPRRAEDRVRRLERIVDHIGRLYYSADENERNDHTIEETWKMIDDEETQTEREERRAGHFAYRNPTESSLLSGSRKSTIDSTNLGEQSNQTARNVDKLLGSQCPSRLRI</sequence>
<proteinExistence type="inferred from homology"/>
<dbReference type="InterPro" id="IPR003750">
    <property type="entry name" value="Put_MeTrfase-C9orf114-like"/>
</dbReference>
<dbReference type="PANTHER" id="PTHR12150:SF13">
    <property type="entry name" value="METHYLTRANSFERASE C9ORF114-RELATED"/>
    <property type="match status" value="1"/>
</dbReference>
<reference evidence="4" key="1">
    <citation type="submission" date="2021-03" db="EMBL/GenBank/DDBJ databases">
        <title>Draft genome sequence of rust myrtle Austropuccinia psidii MF-1, a brazilian biotype.</title>
        <authorList>
            <person name="Quecine M.C."/>
            <person name="Pachon D.M.R."/>
            <person name="Bonatelli M.L."/>
            <person name="Correr F.H."/>
            <person name="Franceschini L.M."/>
            <person name="Leite T.F."/>
            <person name="Margarido G.R.A."/>
            <person name="Almeida C.A."/>
            <person name="Ferrarezi J.A."/>
            <person name="Labate C.A."/>
        </authorList>
    </citation>
    <scope>NUCLEOTIDE SEQUENCE</scope>
    <source>
        <strain evidence="4">MF-1</strain>
    </source>
</reference>
<evidence type="ECO:0000313" key="5">
    <source>
        <dbReference type="Proteomes" id="UP000765509"/>
    </source>
</evidence>
<accession>A0A9Q3C2J3</accession>
<feature type="region of interest" description="Disordered" evidence="2">
    <location>
        <begin position="48"/>
        <end position="116"/>
    </location>
</feature>